<evidence type="ECO:0008006" key="8">
    <source>
        <dbReference type="Google" id="ProtNLM"/>
    </source>
</evidence>
<organism evidence="6 7">
    <name type="scientific">Diaporthe australafricana</name>
    <dbReference type="NCBI Taxonomy" id="127596"/>
    <lineage>
        <taxon>Eukaryota</taxon>
        <taxon>Fungi</taxon>
        <taxon>Dikarya</taxon>
        <taxon>Ascomycota</taxon>
        <taxon>Pezizomycotina</taxon>
        <taxon>Sordariomycetes</taxon>
        <taxon>Sordariomycetidae</taxon>
        <taxon>Diaporthales</taxon>
        <taxon>Diaporthaceae</taxon>
        <taxon>Diaporthe</taxon>
    </lineage>
</organism>
<gene>
    <name evidence="6" type="ORF">Daus18300_006715</name>
</gene>
<sequence>METFVFIPTLAACLVVISYSVHRLFKLGRRHPKMPPGPPTKPIIGNEHLVPKSNAHFIFTKWAKQYGGIYTLKRFTNTTFIVSDPLMIRELLDKKSSLYSHRPVSYVGDLITQRDHLLLMQYGDDWRQIRKLVHQYFMESMCEKQHVHLQNAEATQLMHDFLVAPEKHMEHPKRYSNSITNSLVFGIRTKSIKSEYMIRLFSLMDEWSQILELGATPPIDSFPLLKLVPEMFLGNWKSRAIRVGNLMTDLYTEVLDKVTQRRESGLNRASFMDRVLDQNEKNGLSQGRLLFLGGVLMEGGSDTSSSLIIAMIRAMIEFPEVQKRAQAQIDAVIGEGRSPTWEDFDKLPYINMMIKESHRWRPVSPLGVSHAVADDDWVGGYFIPKGSTVVLNVWAMHHDEARWKKPADFMPERFASHPKLASQYTGDGSSRDHFGYGAGRRVCPGIHLAERNLFIAMSKLLWAFNFSKEDGQDGEVESSIGFLQCVRDYDCRITVRSEKRAETIRREFEEAGSIFANYD</sequence>
<dbReference type="Proteomes" id="UP001583177">
    <property type="component" value="Unassembled WGS sequence"/>
</dbReference>
<evidence type="ECO:0000313" key="6">
    <source>
        <dbReference type="EMBL" id="KAL1866480.1"/>
    </source>
</evidence>
<dbReference type="PANTHER" id="PTHR46300:SF2">
    <property type="entry name" value="CYTOCHROME P450 MONOOXYGENASE ALNH-RELATED"/>
    <property type="match status" value="1"/>
</dbReference>
<name>A0ABR3WSB8_9PEZI</name>
<evidence type="ECO:0000256" key="1">
    <source>
        <dbReference type="ARBA" id="ARBA00010617"/>
    </source>
</evidence>
<dbReference type="Gene3D" id="1.10.630.10">
    <property type="entry name" value="Cytochrome P450"/>
    <property type="match status" value="1"/>
</dbReference>
<comment type="similarity">
    <text evidence="1">Belongs to the cytochrome P450 family.</text>
</comment>
<keyword evidence="2" id="KW-0479">Metal-binding</keyword>
<dbReference type="EMBL" id="JAWRVE010000055">
    <property type="protein sequence ID" value="KAL1866480.1"/>
    <property type="molecule type" value="Genomic_DNA"/>
</dbReference>
<dbReference type="SUPFAM" id="SSF48264">
    <property type="entry name" value="Cytochrome P450"/>
    <property type="match status" value="1"/>
</dbReference>
<keyword evidence="5" id="KW-0503">Monooxygenase</keyword>
<evidence type="ECO:0000256" key="3">
    <source>
        <dbReference type="ARBA" id="ARBA00023002"/>
    </source>
</evidence>
<proteinExistence type="inferred from homology"/>
<dbReference type="PANTHER" id="PTHR46300">
    <property type="entry name" value="P450, PUTATIVE (EUROFUNG)-RELATED-RELATED"/>
    <property type="match status" value="1"/>
</dbReference>
<dbReference type="CDD" id="cd11065">
    <property type="entry name" value="CYP64-like"/>
    <property type="match status" value="1"/>
</dbReference>
<dbReference type="InterPro" id="IPR002401">
    <property type="entry name" value="Cyt_P450_E_grp-I"/>
</dbReference>
<dbReference type="InterPro" id="IPR036396">
    <property type="entry name" value="Cyt_P450_sf"/>
</dbReference>
<dbReference type="InterPro" id="IPR001128">
    <property type="entry name" value="Cyt_P450"/>
</dbReference>
<dbReference type="Pfam" id="PF00067">
    <property type="entry name" value="p450"/>
    <property type="match status" value="1"/>
</dbReference>
<protein>
    <recommendedName>
        <fullName evidence="8">Cytochrome P450</fullName>
    </recommendedName>
</protein>
<evidence type="ECO:0000256" key="4">
    <source>
        <dbReference type="ARBA" id="ARBA00023004"/>
    </source>
</evidence>
<accession>A0ABR3WSB8</accession>
<dbReference type="PRINTS" id="PR00463">
    <property type="entry name" value="EP450I"/>
</dbReference>
<keyword evidence="7" id="KW-1185">Reference proteome</keyword>
<keyword evidence="4" id="KW-0408">Iron</keyword>
<evidence type="ECO:0000256" key="5">
    <source>
        <dbReference type="ARBA" id="ARBA00023033"/>
    </source>
</evidence>
<evidence type="ECO:0000256" key="2">
    <source>
        <dbReference type="ARBA" id="ARBA00022723"/>
    </source>
</evidence>
<reference evidence="6 7" key="1">
    <citation type="journal article" date="2024" name="IMA Fungus">
        <title>IMA Genome - F19 : A genome assembly and annotation guide to empower mycologists, including annotated draft genome sequences of Ceratocystis pirilliformis, Diaporthe australafricana, Fusarium ophioides, Paecilomyces lecythidis, and Sporothrix stenoceras.</title>
        <authorList>
            <person name="Aylward J."/>
            <person name="Wilson A.M."/>
            <person name="Visagie C.M."/>
            <person name="Spraker J."/>
            <person name="Barnes I."/>
            <person name="Buitendag C."/>
            <person name="Ceriani C."/>
            <person name="Del Mar Angel L."/>
            <person name="du Plessis D."/>
            <person name="Fuchs T."/>
            <person name="Gasser K."/>
            <person name="Kramer D."/>
            <person name="Li W."/>
            <person name="Munsamy K."/>
            <person name="Piso A."/>
            <person name="Price J.L."/>
            <person name="Sonnekus B."/>
            <person name="Thomas C."/>
            <person name="van der Nest A."/>
            <person name="van Dijk A."/>
            <person name="van Heerden A."/>
            <person name="van Vuuren N."/>
            <person name="Yilmaz N."/>
            <person name="Duong T.A."/>
            <person name="van der Merwe N.A."/>
            <person name="Wingfield M.J."/>
            <person name="Wingfield B.D."/>
        </authorList>
    </citation>
    <scope>NUCLEOTIDE SEQUENCE [LARGE SCALE GENOMIC DNA]</scope>
    <source>
        <strain evidence="6 7">CMW 18300</strain>
    </source>
</reference>
<dbReference type="InterPro" id="IPR050364">
    <property type="entry name" value="Cytochrome_P450_fung"/>
</dbReference>
<comment type="caution">
    <text evidence="6">The sequence shown here is derived from an EMBL/GenBank/DDBJ whole genome shotgun (WGS) entry which is preliminary data.</text>
</comment>
<keyword evidence="3" id="KW-0560">Oxidoreductase</keyword>
<evidence type="ECO:0000313" key="7">
    <source>
        <dbReference type="Proteomes" id="UP001583177"/>
    </source>
</evidence>